<feature type="transmembrane region" description="Helical" evidence="1">
    <location>
        <begin position="68"/>
        <end position="90"/>
    </location>
</feature>
<dbReference type="OrthoDB" id="2610916at2"/>
<reference evidence="2 3" key="1">
    <citation type="submission" date="2018-12" db="EMBL/GenBank/DDBJ databases">
        <authorList>
            <person name="Sun L."/>
            <person name="Chen Z."/>
        </authorList>
    </citation>
    <scope>NUCLEOTIDE SEQUENCE [LARGE SCALE GENOMIC DNA]</scope>
    <source>
        <strain evidence="2 3">3-5-3</strain>
    </source>
</reference>
<protein>
    <recommendedName>
        <fullName evidence="4">DUF3021 domain-containing protein</fullName>
    </recommendedName>
</protein>
<evidence type="ECO:0000313" key="3">
    <source>
        <dbReference type="Proteomes" id="UP000272464"/>
    </source>
</evidence>
<accession>A0A3S1DXX8</accession>
<gene>
    <name evidence="2" type="ORF">EJP77_10930</name>
</gene>
<comment type="caution">
    <text evidence="2">The sequence shown here is derived from an EMBL/GenBank/DDBJ whole genome shotgun (WGS) entry which is preliminary data.</text>
</comment>
<sequence length="136" mass="15645">MINQLKQNFFEVFTITSLWVTLLMTLFLKDQTISMLYLWNVAGIAVISAGLFGVMYNALWNYFSLKPVWNILISSVLNMLGGLAAVWLFSKEMFDLILPWVPGMVVLSVFLHTIAFYFYAKMDSKKTAEELNKILK</sequence>
<organism evidence="2 3">
    <name type="scientific">Paenibacillus zeisoli</name>
    <dbReference type="NCBI Taxonomy" id="2496267"/>
    <lineage>
        <taxon>Bacteria</taxon>
        <taxon>Bacillati</taxon>
        <taxon>Bacillota</taxon>
        <taxon>Bacilli</taxon>
        <taxon>Bacillales</taxon>
        <taxon>Paenibacillaceae</taxon>
        <taxon>Paenibacillus</taxon>
    </lineage>
</organism>
<keyword evidence="1" id="KW-0812">Transmembrane</keyword>
<evidence type="ECO:0000256" key="1">
    <source>
        <dbReference type="SAM" id="Phobius"/>
    </source>
</evidence>
<dbReference type="AlphaFoldDB" id="A0A3S1DXX8"/>
<dbReference type="EMBL" id="RZNX01000003">
    <property type="protein sequence ID" value="RUT31883.1"/>
    <property type="molecule type" value="Genomic_DNA"/>
</dbReference>
<proteinExistence type="predicted"/>
<feature type="transmembrane region" description="Helical" evidence="1">
    <location>
        <begin position="9"/>
        <end position="28"/>
    </location>
</feature>
<evidence type="ECO:0000313" key="2">
    <source>
        <dbReference type="EMBL" id="RUT31883.1"/>
    </source>
</evidence>
<feature type="transmembrane region" description="Helical" evidence="1">
    <location>
        <begin position="96"/>
        <end position="119"/>
    </location>
</feature>
<keyword evidence="1" id="KW-0472">Membrane</keyword>
<dbReference type="Proteomes" id="UP000272464">
    <property type="component" value="Unassembled WGS sequence"/>
</dbReference>
<feature type="transmembrane region" description="Helical" evidence="1">
    <location>
        <begin position="34"/>
        <end position="56"/>
    </location>
</feature>
<evidence type="ECO:0008006" key="4">
    <source>
        <dbReference type="Google" id="ProtNLM"/>
    </source>
</evidence>
<name>A0A3S1DXX8_9BACL</name>
<keyword evidence="1" id="KW-1133">Transmembrane helix</keyword>
<keyword evidence="3" id="KW-1185">Reference proteome</keyword>
<dbReference type="RefSeq" id="WP_127199263.1">
    <property type="nucleotide sequence ID" value="NZ_RZNX01000003.1"/>
</dbReference>